<dbReference type="HAMAP" id="MF_00135">
    <property type="entry name" value="PRAI"/>
    <property type="match status" value="1"/>
</dbReference>
<dbReference type="Gene3D" id="3.20.20.70">
    <property type="entry name" value="Aldolase class I"/>
    <property type="match status" value="1"/>
</dbReference>
<dbReference type="InterPro" id="IPR044643">
    <property type="entry name" value="TrpF_fam"/>
</dbReference>
<keyword evidence="7 9" id="KW-0057">Aromatic amino acid biosynthesis</keyword>
<reference evidence="11" key="1">
    <citation type="submission" date="2021-03" db="EMBL/GenBank/DDBJ databases">
        <title>Antimicrobial resistance genes in bacteria isolated from Japanese honey, and their potential for conferring macrolide and lincosamide resistance in the American foulbrood pathogen Paenibacillus larvae.</title>
        <authorList>
            <person name="Okamoto M."/>
            <person name="Kumagai M."/>
            <person name="Kanamori H."/>
            <person name="Takamatsu D."/>
        </authorList>
    </citation>
    <scope>NUCLEOTIDE SEQUENCE</scope>
    <source>
        <strain evidence="11">J40TS1</strain>
    </source>
</reference>
<evidence type="ECO:0000256" key="7">
    <source>
        <dbReference type="ARBA" id="ARBA00023141"/>
    </source>
</evidence>
<dbReference type="EC" id="5.3.1.24" evidence="3 9"/>
<evidence type="ECO:0000256" key="2">
    <source>
        <dbReference type="ARBA" id="ARBA00004664"/>
    </source>
</evidence>
<comment type="catalytic activity">
    <reaction evidence="1 9">
        <text>N-(5-phospho-beta-D-ribosyl)anthranilate = 1-(2-carboxyphenylamino)-1-deoxy-D-ribulose 5-phosphate</text>
        <dbReference type="Rhea" id="RHEA:21540"/>
        <dbReference type="ChEBI" id="CHEBI:18277"/>
        <dbReference type="ChEBI" id="CHEBI:58613"/>
        <dbReference type="EC" id="5.3.1.24"/>
    </reaction>
</comment>
<dbReference type="InterPro" id="IPR013785">
    <property type="entry name" value="Aldolase_TIM"/>
</dbReference>
<protein>
    <recommendedName>
        <fullName evidence="4 9">N-(5'-phosphoribosyl)anthranilate isomerase</fullName>
        <shortName evidence="9">PRAI</shortName>
        <ecNumber evidence="3 9">5.3.1.24</ecNumber>
    </recommendedName>
</protein>
<comment type="similarity">
    <text evidence="9">Belongs to the TrpF family.</text>
</comment>
<dbReference type="EMBL" id="BOSE01000001">
    <property type="protein sequence ID" value="GIP15138.1"/>
    <property type="molecule type" value="Genomic_DNA"/>
</dbReference>
<sequence length="232" mass="25106">MSQTKKPNQAPSIKICGLRDESTIATMNGLPITEVGLVFAPSKRQVTVEQGGRLAEAIKKLACRDGLAPRAAGVFVNLPLQDMIELLEQVQLDIVQLHGQEAVDYYRSLREAYPQLALWKVVSIKAETAQPDKQQIINELAPFVPYIERLLLDAPGGGTGKPFNWQAISIYKEAAQQLGKALVVAGGLHAGNVGELLGRYSVDGVDVSSGVETDGVKDSDKITEFVRKVIEA</sequence>
<feature type="domain" description="N-(5'phosphoribosyl) anthranilate isomerase (PRAI)" evidence="10">
    <location>
        <begin position="13"/>
        <end position="227"/>
    </location>
</feature>
<comment type="caution">
    <text evidence="11">The sequence shown here is derived from an EMBL/GenBank/DDBJ whole genome shotgun (WGS) entry which is preliminary data.</text>
</comment>
<dbReference type="PANTHER" id="PTHR42894">
    <property type="entry name" value="N-(5'-PHOSPHORIBOSYL)ANTHRANILATE ISOMERASE"/>
    <property type="match status" value="1"/>
</dbReference>
<dbReference type="InterPro" id="IPR011060">
    <property type="entry name" value="RibuloseP-bd_barrel"/>
</dbReference>
<evidence type="ECO:0000256" key="8">
    <source>
        <dbReference type="ARBA" id="ARBA00023235"/>
    </source>
</evidence>
<evidence type="ECO:0000256" key="9">
    <source>
        <dbReference type="HAMAP-Rule" id="MF_00135"/>
    </source>
</evidence>
<evidence type="ECO:0000313" key="11">
    <source>
        <dbReference type="EMBL" id="GIP15138.1"/>
    </source>
</evidence>
<dbReference type="GO" id="GO:0000162">
    <property type="term" value="P:L-tryptophan biosynthetic process"/>
    <property type="evidence" value="ECO:0007669"/>
    <property type="project" value="UniProtKB-UniRule"/>
</dbReference>
<keyword evidence="12" id="KW-1185">Reference proteome</keyword>
<dbReference type="RefSeq" id="WP_213513316.1">
    <property type="nucleotide sequence ID" value="NZ_BOSE01000001.1"/>
</dbReference>
<evidence type="ECO:0000256" key="4">
    <source>
        <dbReference type="ARBA" id="ARBA00022272"/>
    </source>
</evidence>
<dbReference type="Proteomes" id="UP000683139">
    <property type="component" value="Unassembled WGS sequence"/>
</dbReference>
<dbReference type="PANTHER" id="PTHR42894:SF1">
    <property type="entry name" value="N-(5'-PHOSPHORIBOSYL)ANTHRANILATE ISOMERASE"/>
    <property type="match status" value="1"/>
</dbReference>
<keyword evidence="8 9" id="KW-0413">Isomerase</keyword>
<dbReference type="CDD" id="cd00405">
    <property type="entry name" value="PRAI"/>
    <property type="match status" value="1"/>
</dbReference>
<evidence type="ECO:0000256" key="1">
    <source>
        <dbReference type="ARBA" id="ARBA00001164"/>
    </source>
</evidence>
<dbReference type="Pfam" id="PF00697">
    <property type="entry name" value="PRAI"/>
    <property type="match status" value="1"/>
</dbReference>
<accession>A0A919YQK4</accession>
<keyword evidence="6 9" id="KW-0822">Tryptophan biosynthesis</keyword>
<dbReference type="InterPro" id="IPR001240">
    <property type="entry name" value="PRAI_dom"/>
</dbReference>
<comment type="pathway">
    <text evidence="2 9">Amino-acid biosynthesis; L-tryptophan biosynthesis; L-tryptophan from chorismate: step 3/5.</text>
</comment>
<evidence type="ECO:0000313" key="12">
    <source>
        <dbReference type="Proteomes" id="UP000683139"/>
    </source>
</evidence>
<name>A0A919YQK4_9BACL</name>
<keyword evidence="5 9" id="KW-0028">Amino-acid biosynthesis</keyword>
<dbReference type="GO" id="GO:0004640">
    <property type="term" value="F:phosphoribosylanthranilate isomerase activity"/>
    <property type="evidence" value="ECO:0007669"/>
    <property type="project" value="UniProtKB-UniRule"/>
</dbReference>
<evidence type="ECO:0000256" key="5">
    <source>
        <dbReference type="ARBA" id="ARBA00022605"/>
    </source>
</evidence>
<dbReference type="SUPFAM" id="SSF51366">
    <property type="entry name" value="Ribulose-phoshate binding barrel"/>
    <property type="match status" value="1"/>
</dbReference>
<dbReference type="AlphaFoldDB" id="A0A919YQK4"/>
<proteinExistence type="inferred from homology"/>
<gene>
    <name evidence="9 11" type="primary">trpF</name>
    <name evidence="11" type="ORF">J40TS1_07800</name>
</gene>
<organism evidence="11 12">
    <name type="scientific">Paenibacillus montaniterrae</name>
    <dbReference type="NCBI Taxonomy" id="429341"/>
    <lineage>
        <taxon>Bacteria</taxon>
        <taxon>Bacillati</taxon>
        <taxon>Bacillota</taxon>
        <taxon>Bacilli</taxon>
        <taxon>Bacillales</taxon>
        <taxon>Paenibacillaceae</taxon>
        <taxon>Paenibacillus</taxon>
    </lineage>
</organism>
<evidence type="ECO:0000259" key="10">
    <source>
        <dbReference type="Pfam" id="PF00697"/>
    </source>
</evidence>
<evidence type="ECO:0000256" key="6">
    <source>
        <dbReference type="ARBA" id="ARBA00022822"/>
    </source>
</evidence>
<evidence type="ECO:0000256" key="3">
    <source>
        <dbReference type="ARBA" id="ARBA00012572"/>
    </source>
</evidence>